<reference evidence="2 3" key="1">
    <citation type="submission" date="2016-12" db="EMBL/GenBank/DDBJ databases">
        <title>Complete genome sequence of Microbacterium aurum KACC 15219.</title>
        <authorList>
            <person name="Jung Y."/>
            <person name="Shin J.-H."/>
            <person name="Lee Y.-J."/>
            <person name="Yi H."/>
            <person name="Bahn Y.-S."/>
            <person name="Kim J.F."/>
            <person name="Lee D.-W."/>
        </authorList>
    </citation>
    <scope>NUCLEOTIDE SEQUENCE [LARGE SCALE GENOMIC DNA]</scope>
    <source>
        <strain evidence="2 3">KACC 15219</strain>
    </source>
</reference>
<dbReference type="SUPFAM" id="SSF110087">
    <property type="entry name" value="DR1885-like metal-binding protein"/>
    <property type="match status" value="1"/>
</dbReference>
<evidence type="ECO:0000313" key="2">
    <source>
        <dbReference type="EMBL" id="APZ33403.1"/>
    </source>
</evidence>
<name>A0A1P8U5K3_9MICO</name>
<keyword evidence="1" id="KW-0732">Signal</keyword>
<dbReference type="RefSeq" id="WP_076689247.1">
    <property type="nucleotide sequence ID" value="NZ_CP018762.1"/>
</dbReference>
<proteinExistence type="predicted"/>
<evidence type="ECO:0000313" key="3">
    <source>
        <dbReference type="Proteomes" id="UP000187185"/>
    </source>
</evidence>
<accession>A0A1P8U5K3</accession>
<gene>
    <name evidence="2" type="ORF">BOH66_03255</name>
</gene>
<evidence type="ECO:0000256" key="1">
    <source>
        <dbReference type="SAM" id="SignalP"/>
    </source>
</evidence>
<feature type="chain" id="PRO_5012523819" description="Copper chaperone PCu(A)C" evidence="1">
    <location>
        <begin position="34"/>
        <end position="178"/>
    </location>
</feature>
<dbReference type="Proteomes" id="UP000187185">
    <property type="component" value="Chromosome"/>
</dbReference>
<dbReference type="Pfam" id="PF04314">
    <property type="entry name" value="PCuAC"/>
    <property type="match status" value="1"/>
</dbReference>
<dbReference type="PANTHER" id="PTHR36302">
    <property type="entry name" value="BLR7088 PROTEIN"/>
    <property type="match status" value="1"/>
</dbReference>
<sequence length="178" mass="17912">MNTLTVRRPAVVFALAAAALALAGCATTTPDQAAGPTTAGQSVTSIDAWVKAAGEGMSAAFGELANTGDADVTLVSATSTASTSMQLHETVDNGSGSMVMREKDGGFTIPAGGALTLEPGGNHLMLMGLTAPIVAGDEIEFTLTFSDGSDYTFTAPAKDYSGANETYTGDDMNMGGDD</sequence>
<dbReference type="InterPro" id="IPR036182">
    <property type="entry name" value="PCuAC_sf"/>
</dbReference>
<dbReference type="AlphaFoldDB" id="A0A1P8U5K3"/>
<dbReference type="KEGG" id="maur:BOH66_03255"/>
<dbReference type="InterPro" id="IPR058248">
    <property type="entry name" value="Lxx211020-like"/>
</dbReference>
<dbReference type="OrthoDB" id="9796962at2"/>
<dbReference type="InterPro" id="IPR007410">
    <property type="entry name" value="LpqE-like"/>
</dbReference>
<dbReference type="Gene3D" id="2.60.40.1890">
    <property type="entry name" value="PCu(A)C copper chaperone"/>
    <property type="match status" value="1"/>
</dbReference>
<dbReference type="PROSITE" id="PS51257">
    <property type="entry name" value="PROKAR_LIPOPROTEIN"/>
    <property type="match status" value="1"/>
</dbReference>
<dbReference type="PANTHER" id="PTHR36302:SF1">
    <property type="entry name" value="COPPER CHAPERONE PCU(A)C"/>
    <property type="match status" value="1"/>
</dbReference>
<evidence type="ECO:0008006" key="4">
    <source>
        <dbReference type="Google" id="ProtNLM"/>
    </source>
</evidence>
<dbReference type="EMBL" id="CP018762">
    <property type="protein sequence ID" value="APZ33403.1"/>
    <property type="molecule type" value="Genomic_DNA"/>
</dbReference>
<feature type="signal peptide" evidence="1">
    <location>
        <begin position="1"/>
        <end position="33"/>
    </location>
</feature>
<dbReference type="STRING" id="36805.BOH66_03255"/>
<keyword evidence="3" id="KW-1185">Reference proteome</keyword>
<protein>
    <recommendedName>
        <fullName evidence="4">Copper chaperone PCu(A)C</fullName>
    </recommendedName>
</protein>
<organism evidence="2 3">
    <name type="scientific">Microbacterium aurum</name>
    <dbReference type="NCBI Taxonomy" id="36805"/>
    <lineage>
        <taxon>Bacteria</taxon>
        <taxon>Bacillati</taxon>
        <taxon>Actinomycetota</taxon>
        <taxon>Actinomycetes</taxon>
        <taxon>Micrococcales</taxon>
        <taxon>Microbacteriaceae</taxon>
        <taxon>Microbacterium</taxon>
    </lineage>
</organism>